<reference evidence="14 15" key="1">
    <citation type="submission" date="2016-04" db="EMBL/GenBank/DDBJ databases">
        <title>Draft genome sequence of freshwater magnetotactic bacteria Magnetospirillum marisnigri SP-1 and Magnetospirillum moscoviense BB-1.</title>
        <authorList>
            <person name="Koziaeva V."/>
            <person name="Dziuba M.V."/>
            <person name="Ivanov T.M."/>
            <person name="Kuznetsov B."/>
            <person name="Grouzdev D.S."/>
        </authorList>
    </citation>
    <scope>NUCLEOTIDE SEQUENCE [LARGE SCALE GENOMIC DNA]</scope>
    <source>
        <strain evidence="14 15">SP-1</strain>
    </source>
</reference>
<dbReference type="GO" id="GO:0005886">
    <property type="term" value="C:plasma membrane"/>
    <property type="evidence" value="ECO:0007669"/>
    <property type="project" value="TreeGrafter"/>
</dbReference>
<comment type="catalytic activity">
    <reaction evidence="13">
        <text>a lipid A disaccharide + ATP = a lipid IVA + ADP + H(+)</text>
        <dbReference type="Rhea" id="RHEA:67840"/>
        <dbReference type="ChEBI" id="CHEBI:15378"/>
        <dbReference type="ChEBI" id="CHEBI:30616"/>
        <dbReference type="ChEBI" id="CHEBI:176343"/>
        <dbReference type="ChEBI" id="CHEBI:176425"/>
        <dbReference type="ChEBI" id="CHEBI:456216"/>
        <dbReference type="EC" id="2.7.1.130"/>
    </reaction>
</comment>
<accession>A0A178MIM0</accession>
<keyword evidence="5 13" id="KW-0444">Lipid biosynthesis</keyword>
<dbReference type="EC" id="2.7.1.130" evidence="3 13"/>
<dbReference type="STRING" id="1285242.A6A04_04465"/>
<dbReference type="AlphaFoldDB" id="A0A178MIM0"/>
<comment type="function">
    <text evidence="1 13">Transfers the gamma-phosphate of ATP to the 4'-position of a tetraacyldisaccharide 1-phosphate intermediate (termed DS-1-P) to form tetraacyldisaccharide 1,4'-bis-phosphate (lipid IVA).</text>
</comment>
<proteinExistence type="inferred from homology"/>
<evidence type="ECO:0000256" key="12">
    <source>
        <dbReference type="ARBA" id="ARBA00029757"/>
    </source>
</evidence>
<keyword evidence="7 13" id="KW-0808">Transferase</keyword>
<comment type="caution">
    <text evidence="14">The sequence shown here is derived from an EMBL/GenBank/DDBJ whole genome shotgun (WGS) entry which is preliminary data.</text>
</comment>
<dbReference type="HAMAP" id="MF_00409">
    <property type="entry name" value="LpxK"/>
    <property type="match status" value="1"/>
</dbReference>
<name>A0A178MIM0_9PROT</name>
<evidence type="ECO:0000256" key="13">
    <source>
        <dbReference type="HAMAP-Rule" id="MF_00409"/>
    </source>
</evidence>
<evidence type="ECO:0000256" key="1">
    <source>
        <dbReference type="ARBA" id="ARBA00002274"/>
    </source>
</evidence>
<evidence type="ECO:0000256" key="2">
    <source>
        <dbReference type="ARBA" id="ARBA00004870"/>
    </source>
</evidence>
<dbReference type="InterPro" id="IPR027417">
    <property type="entry name" value="P-loop_NTPase"/>
</dbReference>
<dbReference type="EMBL" id="LWQT01000077">
    <property type="protein sequence ID" value="OAN48017.1"/>
    <property type="molecule type" value="Genomic_DNA"/>
</dbReference>
<dbReference type="SUPFAM" id="SSF52540">
    <property type="entry name" value="P-loop containing nucleoside triphosphate hydrolases"/>
    <property type="match status" value="1"/>
</dbReference>
<dbReference type="PANTHER" id="PTHR42724">
    <property type="entry name" value="TETRAACYLDISACCHARIDE 4'-KINASE"/>
    <property type="match status" value="1"/>
</dbReference>
<dbReference type="OrthoDB" id="9766423at2"/>
<dbReference type="RefSeq" id="WP_068494144.1">
    <property type="nucleotide sequence ID" value="NZ_LWQT01000077.1"/>
</dbReference>
<comment type="similarity">
    <text evidence="13">Belongs to the LpxK family.</text>
</comment>
<keyword evidence="10 13" id="KW-0067">ATP-binding</keyword>
<dbReference type="GO" id="GO:0009245">
    <property type="term" value="P:lipid A biosynthetic process"/>
    <property type="evidence" value="ECO:0007669"/>
    <property type="project" value="UniProtKB-UniRule"/>
</dbReference>
<evidence type="ECO:0000313" key="15">
    <source>
        <dbReference type="Proteomes" id="UP000078428"/>
    </source>
</evidence>
<dbReference type="NCBIfam" id="TIGR00682">
    <property type="entry name" value="lpxK"/>
    <property type="match status" value="1"/>
</dbReference>
<sequence>MRAPDFWHRDNAVAAALAPLGAVYAWAVARNLERAEEYRPAIPVICVGNIVAGGAGKTPVVIALARRLLAAGRKPHLLTRGYGGSEVGPRAVDLDRHDFVRVGDEALLLAAEAPTWVARWRPDGAVAAVEMGADLIIMDDGFQNGSIAKDLSLVVVDGAYGFGNGRPIPAGPCREPPERGLARADAVVLVGEDRTGVAARSEAAGVPVLRARLVPGPEGAELMGRKLVAFAGIGRPEKFFETLKSCGARLVTTTAFPDHYAYERAEIEDLLAEAEANEALAITTAKDRVRLPADLRQRVAVLPVALDWEQPHLLTPLLDRIGVKA</sequence>
<evidence type="ECO:0000256" key="4">
    <source>
        <dbReference type="ARBA" id="ARBA00016436"/>
    </source>
</evidence>
<feature type="binding site" evidence="13">
    <location>
        <begin position="51"/>
        <end position="58"/>
    </location>
    <ligand>
        <name>ATP</name>
        <dbReference type="ChEBI" id="CHEBI:30616"/>
    </ligand>
</feature>
<dbReference type="GO" id="GO:0009029">
    <property type="term" value="F:lipid-A 4'-kinase activity"/>
    <property type="evidence" value="ECO:0007669"/>
    <property type="project" value="UniProtKB-UniRule"/>
</dbReference>
<evidence type="ECO:0000256" key="10">
    <source>
        <dbReference type="ARBA" id="ARBA00022840"/>
    </source>
</evidence>
<gene>
    <name evidence="13" type="primary">lpxK</name>
    <name evidence="14" type="ORF">A6A04_04465</name>
</gene>
<evidence type="ECO:0000256" key="3">
    <source>
        <dbReference type="ARBA" id="ARBA00012071"/>
    </source>
</evidence>
<evidence type="ECO:0000256" key="6">
    <source>
        <dbReference type="ARBA" id="ARBA00022556"/>
    </source>
</evidence>
<keyword evidence="8 13" id="KW-0547">Nucleotide-binding</keyword>
<dbReference type="Pfam" id="PF02606">
    <property type="entry name" value="LpxK"/>
    <property type="match status" value="1"/>
</dbReference>
<dbReference type="Proteomes" id="UP000078428">
    <property type="component" value="Unassembled WGS sequence"/>
</dbReference>
<keyword evidence="11 13" id="KW-0443">Lipid metabolism</keyword>
<protein>
    <recommendedName>
        <fullName evidence="4 13">Tetraacyldisaccharide 4'-kinase</fullName>
        <ecNumber evidence="3 13">2.7.1.130</ecNumber>
    </recommendedName>
    <alternativeName>
        <fullName evidence="12 13">Lipid A 4'-kinase</fullName>
    </alternativeName>
</protein>
<keyword evidence="15" id="KW-1185">Reference proteome</keyword>
<dbReference type="PANTHER" id="PTHR42724:SF1">
    <property type="entry name" value="TETRAACYLDISACCHARIDE 4'-KINASE, MITOCHONDRIAL-RELATED"/>
    <property type="match status" value="1"/>
</dbReference>
<keyword evidence="9 13" id="KW-0418">Kinase</keyword>
<evidence type="ECO:0000256" key="7">
    <source>
        <dbReference type="ARBA" id="ARBA00022679"/>
    </source>
</evidence>
<evidence type="ECO:0000256" key="8">
    <source>
        <dbReference type="ARBA" id="ARBA00022741"/>
    </source>
</evidence>
<dbReference type="GO" id="GO:0009244">
    <property type="term" value="P:lipopolysaccharide core region biosynthetic process"/>
    <property type="evidence" value="ECO:0007669"/>
    <property type="project" value="TreeGrafter"/>
</dbReference>
<dbReference type="UniPathway" id="UPA00359">
    <property type="reaction ID" value="UER00482"/>
</dbReference>
<evidence type="ECO:0000256" key="11">
    <source>
        <dbReference type="ARBA" id="ARBA00023098"/>
    </source>
</evidence>
<dbReference type="GO" id="GO:0005524">
    <property type="term" value="F:ATP binding"/>
    <property type="evidence" value="ECO:0007669"/>
    <property type="project" value="UniProtKB-UniRule"/>
</dbReference>
<evidence type="ECO:0000313" key="14">
    <source>
        <dbReference type="EMBL" id="OAN48017.1"/>
    </source>
</evidence>
<dbReference type="InterPro" id="IPR003758">
    <property type="entry name" value="LpxK"/>
</dbReference>
<evidence type="ECO:0000256" key="5">
    <source>
        <dbReference type="ARBA" id="ARBA00022516"/>
    </source>
</evidence>
<organism evidence="14 15">
    <name type="scientific">Paramagnetospirillum marisnigri</name>
    <dbReference type="NCBI Taxonomy" id="1285242"/>
    <lineage>
        <taxon>Bacteria</taxon>
        <taxon>Pseudomonadati</taxon>
        <taxon>Pseudomonadota</taxon>
        <taxon>Alphaproteobacteria</taxon>
        <taxon>Rhodospirillales</taxon>
        <taxon>Magnetospirillaceae</taxon>
        <taxon>Paramagnetospirillum</taxon>
    </lineage>
</organism>
<comment type="pathway">
    <text evidence="2 13">Glycolipid biosynthesis; lipid IV(A) biosynthesis; lipid IV(A) from (3R)-3-hydroxytetradecanoyl-[acyl-carrier-protein] and UDP-N-acetyl-alpha-D-glucosamine: step 6/6.</text>
</comment>
<evidence type="ECO:0000256" key="9">
    <source>
        <dbReference type="ARBA" id="ARBA00022777"/>
    </source>
</evidence>
<keyword evidence="6 13" id="KW-0441">Lipid A biosynthesis</keyword>